<evidence type="ECO:0000256" key="8">
    <source>
        <dbReference type="ARBA" id="ARBA00023136"/>
    </source>
</evidence>
<dbReference type="eggNOG" id="ENOG502QRG8">
    <property type="taxonomic scope" value="Eukaryota"/>
</dbReference>
<dbReference type="OrthoDB" id="62120at2759"/>
<evidence type="ECO:0000256" key="16">
    <source>
        <dbReference type="SAM" id="MobiDB-lite"/>
    </source>
</evidence>
<organism evidence="19 20">
    <name type="scientific">Coprinopsis cinerea (strain Okayama-7 / 130 / ATCC MYA-4618 / FGSC 9003)</name>
    <name type="common">Inky cap fungus</name>
    <name type="synonym">Hormographiella aspergillata</name>
    <dbReference type="NCBI Taxonomy" id="240176"/>
    <lineage>
        <taxon>Eukaryota</taxon>
        <taxon>Fungi</taxon>
        <taxon>Dikarya</taxon>
        <taxon>Basidiomycota</taxon>
        <taxon>Agaricomycotina</taxon>
        <taxon>Agaricomycetes</taxon>
        <taxon>Agaricomycetidae</taxon>
        <taxon>Agaricales</taxon>
        <taxon>Agaricineae</taxon>
        <taxon>Psathyrellaceae</taxon>
        <taxon>Coprinopsis</taxon>
    </lineage>
</organism>
<evidence type="ECO:0000256" key="1">
    <source>
        <dbReference type="ARBA" id="ARBA00004401"/>
    </source>
</evidence>
<evidence type="ECO:0000256" key="5">
    <source>
        <dbReference type="ARBA" id="ARBA00022801"/>
    </source>
</evidence>
<dbReference type="SUPFAM" id="SSF51445">
    <property type="entry name" value="(Trans)glycosidases"/>
    <property type="match status" value="1"/>
</dbReference>
<dbReference type="GO" id="GO:0005576">
    <property type="term" value="C:extracellular region"/>
    <property type="evidence" value="ECO:0007669"/>
    <property type="project" value="TreeGrafter"/>
</dbReference>
<dbReference type="PANTHER" id="PTHR31297:SF34">
    <property type="entry name" value="GLUCAN 1,3-BETA-GLUCOSIDASE 2"/>
    <property type="match status" value="1"/>
</dbReference>
<evidence type="ECO:0000256" key="17">
    <source>
        <dbReference type="SAM" id="Phobius"/>
    </source>
</evidence>
<evidence type="ECO:0000256" key="12">
    <source>
        <dbReference type="ARBA" id="ARBA00036824"/>
    </source>
</evidence>
<evidence type="ECO:0000256" key="10">
    <source>
        <dbReference type="ARBA" id="ARBA00023295"/>
    </source>
</evidence>
<evidence type="ECO:0000256" key="7">
    <source>
        <dbReference type="ARBA" id="ARBA00022989"/>
    </source>
</evidence>
<dbReference type="AlphaFoldDB" id="A8P210"/>
<evidence type="ECO:0000256" key="6">
    <source>
        <dbReference type="ARBA" id="ARBA00022968"/>
    </source>
</evidence>
<feature type="region of interest" description="Disordered" evidence="16">
    <location>
        <begin position="121"/>
        <end position="167"/>
    </location>
</feature>
<gene>
    <name evidence="19" type="ORF">CC1G_07957</name>
</gene>
<dbReference type="RefSeq" id="XP_001838216.1">
    <property type="nucleotide sequence ID" value="XM_001838164.1"/>
</dbReference>
<keyword evidence="7 17" id="KW-1133">Transmembrane helix</keyword>
<protein>
    <recommendedName>
        <fullName evidence="14">glucan 1,3-beta-glucosidase</fullName>
        <ecNumber evidence="14">3.2.1.58</ecNumber>
    </recommendedName>
    <alternativeName>
        <fullName evidence="15">Exo-1,3-beta-glucanase D</fullName>
    </alternativeName>
</protein>
<evidence type="ECO:0000256" key="14">
    <source>
        <dbReference type="ARBA" id="ARBA00038929"/>
    </source>
</evidence>
<evidence type="ECO:0000256" key="9">
    <source>
        <dbReference type="ARBA" id="ARBA00023180"/>
    </source>
</evidence>
<keyword evidence="6" id="KW-0735">Signal-anchor</keyword>
<dbReference type="FunCoup" id="A8P210">
    <property type="interactions" value="28"/>
</dbReference>
<dbReference type="GO" id="GO:0071555">
    <property type="term" value="P:cell wall organization"/>
    <property type="evidence" value="ECO:0007669"/>
    <property type="project" value="UniProtKB-KW"/>
</dbReference>
<comment type="similarity">
    <text evidence="2">Belongs to the glycosyl hydrolase 5 (cellulase A) family.</text>
</comment>
<evidence type="ECO:0000313" key="19">
    <source>
        <dbReference type="EMBL" id="EAU83584.1"/>
    </source>
</evidence>
<feature type="compositionally biased region" description="Low complexity" evidence="16">
    <location>
        <begin position="128"/>
        <end position="146"/>
    </location>
</feature>
<dbReference type="PANTHER" id="PTHR31297">
    <property type="entry name" value="GLUCAN ENDO-1,6-BETA-GLUCOSIDASE B"/>
    <property type="match status" value="1"/>
</dbReference>
<dbReference type="Pfam" id="PF00150">
    <property type="entry name" value="Cellulase"/>
    <property type="match status" value="1"/>
</dbReference>
<evidence type="ECO:0000313" key="20">
    <source>
        <dbReference type="Proteomes" id="UP000001861"/>
    </source>
</evidence>
<evidence type="ECO:0000256" key="11">
    <source>
        <dbReference type="ARBA" id="ARBA00023316"/>
    </source>
</evidence>
<keyword evidence="9" id="KW-0325">Glycoprotein</keyword>
<keyword evidence="10" id="KW-0326">Glycosidase</keyword>
<keyword evidence="4 17" id="KW-0812">Transmembrane</keyword>
<keyword evidence="20" id="KW-1185">Reference proteome</keyword>
<dbReference type="GO" id="GO:0004338">
    <property type="term" value="F:glucan exo-1,3-beta-glucosidase activity"/>
    <property type="evidence" value="ECO:0007669"/>
    <property type="project" value="UniProtKB-EC"/>
</dbReference>
<evidence type="ECO:0000256" key="2">
    <source>
        <dbReference type="ARBA" id="ARBA00005641"/>
    </source>
</evidence>
<comment type="caution">
    <text evidence="19">The sequence shown here is derived from an EMBL/GenBank/DDBJ whole genome shotgun (WGS) entry which is preliminary data.</text>
</comment>
<dbReference type="InParanoid" id="A8P210"/>
<dbReference type="EC" id="3.2.1.58" evidence="14"/>
<evidence type="ECO:0000256" key="13">
    <source>
        <dbReference type="ARBA" id="ARBA00037126"/>
    </source>
</evidence>
<sequence length="723" mass="79654">MDYQYNNANGNGGDYQQANSYQPDYQQHGVPYANQYPPPSPVRGSFQGSATNSMNGQTYDEQIPLKAANEGSGGYPYPSSAAAGAGRKKKGWIWLAVIAAIIVIALAVILPVYFTVIKKDDASDNSDSDSSTGTSSARPSASASASPETPQRLTRGGDGSEITMENGTTFTYRNPFGGFWVQDPEDPFNLDAQCNDYTPPLNTTWRWGVDRVYGVNLGGLFVLEPFISPEIFQRYPGTEDEYDLTAAMREAGTLDEEMEEHYNTFITEQDIAEIAGAGLNWLRVPIGFWAIETYESEPFLERTSWRYFLRIVEWCRKYGLRIYLDLHAAPGSQNGLNHSARLRFQSLLRNDMGIANAERTIYYLRVFAQFISQPEYRNVIPMLGLVNEPESRDTGMDTLKSWYLEAYNVIREATGYGEGNGPYLAVGDGFRSALEWEPLMPGADRFIMDIHPYVAFDEGSRADPLDVPAADGEMGGVWPTVACERWGTYFNDTRRALGVTVGGEFSAAVNDCGFWMRAVGIDSFHPQCDLYNAWEDWSEDMVQGLYNFVLASFDAIGDFFFWTWKIGPTQAGRVETPMWSYKLGLENGWIPRDPRVALGKCAALGVAMAPFDGQFQPHQTGAVAQPTIPADYAATYPWPPLEIDGAQLPIESLPRYTSVGPAITLPVPTYTGAPAEMTQDVDGWTNDADTRGAIGPVPGCNYPDPYVGTYAVLPTGAACGVAA</sequence>
<dbReference type="InterPro" id="IPR050386">
    <property type="entry name" value="Glycosyl_hydrolase_5"/>
</dbReference>
<dbReference type="EMBL" id="AACS02000013">
    <property type="protein sequence ID" value="EAU83584.1"/>
    <property type="molecule type" value="Genomic_DNA"/>
</dbReference>
<dbReference type="KEGG" id="cci:CC1G_07957"/>
<dbReference type="GO" id="GO:0009251">
    <property type="term" value="P:glucan catabolic process"/>
    <property type="evidence" value="ECO:0007669"/>
    <property type="project" value="TreeGrafter"/>
</dbReference>
<dbReference type="Proteomes" id="UP000001861">
    <property type="component" value="Unassembled WGS sequence"/>
</dbReference>
<dbReference type="STRING" id="240176.A8P210"/>
<feature type="compositionally biased region" description="Polar residues" evidence="16">
    <location>
        <begin position="46"/>
        <end position="57"/>
    </location>
</feature>
<dbReference type="InterPro" id="IPR017853">
    <property type="entry name" value="GH"/>
</dbReference>
<dbReference type="VEuPathDB" id="FungiDB:CC1G_07957"/>
<feature type="region of interest" description="Disordered" evidence="16">
    <location>
        <begin position="1"/>
        <end position="57"/>
    </location>
</feature>
<accession>A8P210</accession>
<name>A8P210_COPC7</name>
<evidence type="ECO:0000259" key="18">
    <source>
        <dbReference type="Pfam" id="PF00150"/>
    </source>
</evidence>
<feature type="transmembrane region" description="Helical" evidence="17">
    <location>
        <begin position="92"/>
        <end position="114"/>
    </location>
</feature>
<keyword evidence="11" id="KW-0961">Cell wall biogenesis/degradation</keyword>
<evidence type="ECO:0000256" key="3">
    <source>
        <dbReference type="ARBA" id="ARBA00022475"/>
    </source>
</evidence>
<evidence type="ECO:0000256" key="4">
    <source>
        <dbReference type="ARBA" id="ARBA00022692"/>
    </source>
</evidence>
<keyword evidence="3" id="KW-1003">Cell membrane</keyword>
<comment type="function">
    <text evidence="13">Glucosidase involved in the degradation of cellulosic biomass. Active on lichenan.</text>
</comment>
<dbReference type="GO" id="GO:0009986">
    <property type="term" value="C:cell surface"/>
    <property type="evidence" value="ECO:0007669"/>
    <property type="project" value="TreeGrafter"/>
</dbReference>
<evidence type="ECO:0000256" key="15">
    <source>
        <dbReference type="ARBA" id="ARBA00041260"/>
    </source>
</evidence>
<dbReference type="GeneID" id="6014789"/>
<dbReference type="InterPro" id="IPR001547">
    <property type="entry name" value="Glyco_hydro_5"/>
</dbReference>
<keyword evidence="8 17" id="KW-0472">Membrane</keyword>
<keyword evidence="5" id="KW-0378">Hydrolase</keyword>
<comment type="catalytic activity">
    <reaction evidence="12">
        <text>Successive hydrolysis of beta-D-glucose units from the non-reducing ends of (1-&gt;3)-beta-D-glucans, releasing alpha-glucose.</text>
        <dbReference type="EC" id="3.2.1.58"/>
    </reaction>
</comment>
<feature type="domain" description="Glycoside hydrolase family 5" evidence="18">
    <location>
        <begin position="259"/>
        <end position="459"/>
    </location>
</feature>
<dbReference type="GO" id="GO:0005886">
    <property type="term" value="C:plasma membrane"/>
    <property type="evidence" value="ECO:0007669"/>
    <property type="project" value="UniProtKB-SubCell"/>
</dbReference>
<reference evidence="19 20" key="1">
    <citation type="journal article" date="2010" name="Proc. Natl. Acad. Sci. U.S.A.">
        <title>Insights into evolution of multicellular fungi from the assembled chromosomes of the mushroom Coprinopsis cinerea (Coprinus cinereus).</title>
        <authorList>
            <person name="Stajich J.E."/>
            <person name="Wilke S.K."/>
            <person name="Ahren D."/>
            <person name="Au C.H."/>
            <person name="Birren B.W."/>
            <person name="Borodovsky M."/>
            <person name="Burns C."/>
            <person name="Canback B."/>
            <person name="Casselton L.A."/>
            <person name="Cheng C.K."/>
            <person name="Deng J."/>
            <person name="Dietrich F.S."/>
            <person name="Fargo D.C."/>
            <person name="Farman M.L."/>
            <person name="Gathman A.C."/>
            <person name="Goldberg J."/>
            <person name="Guigo R."/>
            <person name="Hoegger P.J."/>
            <person name="Hooker J.B."/>
            <person name="Huggins A."/>
            <person name="James T.Y."/>
            <person name="Kamada T."/>
            <person name="Kilaru S."/>
            <person name="Kodira C."/>
            <person name="Kues U."/>
            <person name="Kupfer D."/>
            <person name="Kwan H.S."/>
            <person name="Lomsadze A."/>
            <person name="Li W."/>
            <person name="Lilly W.W."/>
            <person name="Ma L.J."/>
            <person name="Mackey A.J."/>
            <person name="Manning G."/>
            <person name="Martin F."/>
            <person name="Muraguchi H."/>
            <person name="Natvig D.O."/>
            <person name="Palmerini H."/>
            <person name="Ramesh M.A."/>
            <person name="Rehmeyer C.J."/>
            <person name="Roe B.A."/>
            <person name="Shenoy N."/>
            <person name="Stanke M."/>
            <person name="Ter-Hovhannisyan V."/>
            <person name="Tunlid A."/>
            <person name="Velagapudi R."/>
            <person name="Vision T.J."/>
            <person name="Zeng Q."/>
            <person name="Zolan M.E."/>
            <person name="Pukkila P.J."/>
        </authorList>
    </citation>
    <scope>NUCLEOTIDE SEQUENCE [LARGE SCALE GENOMIC DNA]</scope>
    <source>
        <strain evidence="20">Okayama-7 / 130 / ATCC MYA-4618 / FGSC 9003</strain>
    </source>
</reference>
<feature type="compositionally biased region" description="Polar residues" evidence="16">
    <location>
        <begin position="1"/>
        <end position="25"/>
    </location>
</feature>
<dbReference type="OMA" id="TYHEGFL"/>
<dbReference type="Gene3D" id="3.20.20.80">
    <property type="entry name" value="Glycosidases"/>
    <property type="match status" value="1"/>
</dbReference>
<comment type="subcellular location">
    <subcellularLocation>
        <location evidence="1">Cell membrane</location>
        <topology evidence="1">Single-pass type II membrane protein</topology>
    </subcellularLocation>
</comment>
<proteinExistence type="inferred from homology"/>